<reference evidence="2" key="1">
    <citation type="journal article" date="2018" name="Genome Biol.">
        <title>SKESA: strategic k-mer extension for scrupulous assemblies.</title>
        <authorList>
            <person name="Souvorov A."/>
            <person name="Agarwala R."/>
            <person name="Lipman D.J."/>
        </authorList>
    </citation>
    <scope>NUCLEOTIDE SEQUENCE</scope>
    <source>
        <strain evidence="2">P125109</strain>
    </source>
</reference>
<dbReference type="CDD" id="cd00093">
    <property type="entry name" value="HTH_XRE"/>
    <property type="match status" value="1"/>
</dbReference>
<dbReference type="SMART" id="SM00530">
    <property type="entry name" value="HTH_XRE"/>
    <property type="match status" value="1"/>
</dbReference>
<reference evidence="2" key="2">
    <citation type="submission" date="2019-01" db="EMBL/GenBank/DDBJ databases">
        <authorList>
            <consortium name="NCBI Pathogen Detection Project"/>
        </authorList>
    </citation>
    <scope>NUCLEOTIDE SEQUENCE</scope>
    <source>
        <strain evidence="2">P125109</strain>
    </source>
</reference>
<feature type="domain" description="HTH cro/C1-type" evidence="1">
    <location>
        <begin position="8"/>
        <end position="64"/>
    </location>
</feature>
<dbReference type="Pfam" id="PF01381">
    <property type="entry name" value="HTH_3"/>
    <property type="match status" value="1"/>
</dbReference>
<gene>
    <name evidence="2" type="ORF">G2720_24375</name>
</gene>
<evidence type="ECO:0000259" key="1">
    <source>
        <dbReference type="PROSITE" id="PS50943"/>
    </source>
</evidence>
<dbReference type="EMBL" id="DAAQRD010000048">
    <property type="protein sequence ID" value="HAE0520936.1"/>
    <property type="molecule type" value="Genomic_DNA"/>
</dbReference>
<sequence length="165" mass="19456">MYRFGEWLKRERLDHGWSQVELAEKTYGEISQAAISAYERNRSIPSILDVQILATACEQTLGSIPWDEFDLRTEKKRNWSNLKQERFDLAELPLADSVRTFDGKIYQLHGRIAIEQESKETQEISQIYYRIRTVVGENQVIAKRKHPDDELIHVSRRKLVHQRTT</sequence>
<dbReference type="SUPFAM" id="SSF47413">
    <property type="entry name" value="lambda repressor-like DNA-binding domains"/>
    <property type="match status" value="1"/>
</dbReference>
<dbReference type="AlphaFoldDB" id="A0A725B9W6"/>
<proteinExistence type="predicted"/>
<organism evidence="2">
    <name type="scientific">Salmonella enteritidis PT4 (strain P125109)</name>
    <dbReference type="NCBI Taxonomy" id="550537"/>
    <lineage>
        <taxon>Bacteria</taxon>
        <taxon>Pseudomonadati</taxon>
        <taxon>Pseudomonadota</taxon>
        <taxon>Gammaproteobacteria</taxon>
        <taxon>Enterobacterales</taxon>
        <taxon>Enterobacteriaceae</taxon>
        <taxon>Salmonella</taxon>
    </lineage>
</organism>
<dbReference type="InterPro" id="IPR010982">
    <property type="entry name" value="Lambda_DNA-bd_dom_sf"/>
</dbReference>
<dbReference type="PROSITE" id="PS50943">
    <property type="entry name" value="HTH_CROC1"/>
    <property type="match status" value="1"/>
</dbReference>
<name>A0A725B9W6_SALEP</name>
<dbReference type="GO" id="GO:0003677">
    <property type="term" value="F:DNA binding"/>
    <property type="evidence" value="ECO:0007669"/>
    <property type="project" value="InterPro"/>
</dbReference>
<evidence type="ECO:0000313" key="2">
    <source>
        <dbReference type="EMBL" id="HAE0520936.1"/>
    </source>
</evidence>
<protein>
    <submittedName>
        <fullName evidence="2">XRE family transcriptional regulator</fullName>
    </submittedName>
</protein>
<comment type="caution">
    <text evidence="2">The sequence shown here is derived from an EMBL/GenBank/DDBJ whole genome shotgun (WGS) entry which is preliminary data.</text>
</comment>
<accession>A0A725B9W6</accession>
<dbReference type="InterPro" id="IPR001387">
    <property type="entry name" value="Cro/C1-type_HTH"/>
</dbReference>
<dbReference type="Gene3D" id="1.10.260.40">
    <property type="entry name" value="lambda repressor-like DNA-binding domains"/>
    <property type="match status" value="1"/>
</dbReference>